<keyword evidence="11" id="KW-1185">Reference proteome</keyword>
<name>A0A392MZL9_9FABA</name>
<evidence type="ECO:0000259" key="9">
    <source>
        <dbReference type="Pfam" id="PF17652"/>
    </source>
</evidence>
<comment type="caution">
    <text evidence="10">The sequence shown here is derived from an EMBL/GenBank/DDBJ whole genome shotgun (WGS) entry which is preliminary data.</text>
</comment>
<organism evidence="10 11">
    <name type="scientific">Trifolium medium</name>
    <dbReference type="NCBI Taxonomy" id="97028"/>
    <lineage>
        <taxon>Eukaryota</taxon>
        <taxon>Viridiplantae</taxon>
        <taxon>Streptophyta</taxon>
        <taxon>Embryophyta</taxon>
        <taxon>Tracheophyta</taxon>
        <taxon>Spermatophyta</taxon>
        <taxon>Magnoliopsida</taxon>
        <taxon>eudicotyledons</taxon>
        <taxon>Gunneridae</taxon>
        <taxon>Pentapetalae</taxon>
        <taxon>rosids</taxon>
        <taxon>fabids</taxon>
        <taxon>Fabales</taxon>
        <taxon>Fabaceae</taxon>
        <taxon>Papilionoideae</taxon>
        <taxon>50 kb inversion clade</taxon>
        <taxon>NPAAA clade</taxon>
        <taxon>Hologalegina</taxon>
        <taxon>IRL clade</taxon>
        <taxon>Trifolieae</taxon>
        <taxon>Trifolium</taxon>
    </lineage>
</organism>
<dbReference type="GO" id="GO:0071555">
    <property type="term" value="P:cell wall organization"/>
    <property type="evidence" value="ECO:0007669"/>
    <property type="project" value="UniProtKB-KW"/>
</dbReference>
<dbReference type="InterPro" id="IPR005200">
    <property type="entry name" value="Endo-beta-glucanase"/>
</dbReference>
<accession>A0A392MZL9</accession>
<sequence length="144" mass="16391">MLAHPLHVELLPKKDSRITVLSDFKYKSIDGKWIQCDKKWGDIIIKQGSTNIGADLGLQFLQRLIQFGMHEIKRVQVKQAVNAYYSAALIGMAYDDVELVATASTLTSLEILSAKMWWHVKEGANMYERDFTKNNKVITIASYL</sequence>
<evidence type="ECO:0000256" key="7">
    <source>
        <dbReference type="ARBA" id="ARBA00023316"/>
    </source>
</evidence>
<keyword evidence="6" id="KW-0326">Glycosidase</keyword>
<dbReference type="GO" id="GO:0000272">
    <property type="term" value="P:polysaccharide catabolic process"/>
    <property type="evidence" value="ECO:0007669"/>
    <property type="project" value="UniProtKB-KW"/>
</dbReference>
<dbReference type="PANTHER" id="PTHR31983:SF22">
    <property type="entry name" value="GLUCAN ENDO-1,3-BETA-D-GLUCOSIDASE"/>
    <property type="match status" value="1"/>
</dbReference>
<evidence type="ECO:0000256" key="5">
    <source>
        <dbReference type="ARBA" id="ARBA00023277"/>
    </source>
</evidence>
<evidence type="ECO:0000256" key="2">
    <source>
        <dbReference type="ARBA" id="ARBA00010730"/>
    </source>
</evidence>
<dbReference type="GO" id="GO:0052861">
    <property type="term" value="F:endo-1,3(4)-beta-glucanase activity"/>
    <property type="evidence" value="ECO:0007669"/>
    <property type="project" value="InterPro"/>
</dbReference>
<dbReference type="InterPro" id="IPR040720">
    <property type="entry name" value="GH81_C"/>
</dbReference>
<keyword evidence="7" id="KW-0961">Cell wall biogenesis/degradation</keyword>
<feature type="domain" description="Glycosyl hydrolase family 81 C-terminal" evidence="9">
    <location>
        <begin position="80"/>
        <end position="140"/>
    </location>
</feature>
<evidence type="ECO:0000313" key="11">
    <source>
        <dbReference type="Proteomes" id="UP000265520"/>
    </source>
</evidence>
<keyword evidence="8" id="KW-0624">Polysaccharide degradation</keyword>
<evidence type="ECO:0000256" key="1">
    <source>
        <dbReference type="ARBA" id="ARBA00000382"/>
    </source>
</evidence>
<reference evidence="10 11" key="1">
    <citation type="journal article" date="2018" name="Front. Plant Sci.">
        <title>Red Clover (Trifolium pratense) and Zigzag Clover (T. medium) - A Picture of Genomic Similarities and Differences.</title>
        <authorList>
            <person name="Dluhosova J."/>
            <person name="Istvanek J."/>
            <person name="Nedelnik J."/>
            <person name="Repkova J."/>
        </authorList>
    </citation>
    <scope>NUCLEOTIDE SEQUENCE [LARGE SCALE GENOMIC DNA]</scope>
    <source>
        <strain evidence="11">cv. 10/8</strain>
        <tissue evidence="10">Leaf</tissue>
    </source>
</reference>
<dbReference type="EC" id="3.2.1.39" evidence="3"/>
<comment type="catalytic activity">
    <reaction evidence="1">
        <text>Hydrolysis of (1-&gt;3)-beta-D-glucosidic linkages in (1-&gt;3)-beta-D-glucans.</text>
        <dbReference type="EC" id="3.2.1.39"/>
    </reaction>
</comment>
<comment type="similarity">
    <text evidence="2">Belongs to the glycosyl hydrolase 81 family.</text>
</comment>
<proteinExistence type="inferred from homology"/>
<evidence type="ECO:0000256" key="6">
    <source>
        <dbReference type="ARBA" id="ARBA00023295"/>
    </source>
</evidence>
<evidence type="ECO:0000256" key="8">
    <source>
        <dbReference type="ARBA" id="ARBA00023326"/>
    </source>
</evidence>
<keyword evidence="4" id="KW-0378">Hydrolase</keyword>
<evidence type="ECO:0000256" key="3">
    <source>
        <dbReference type="ARBA" id="ARBA00012780"/>
    </source>
</evidence>
<evidence type="ECO:0000256" key="4">
    <source>
        <dbReference type="ARBA" id="ARBA00022801"/>
    </source>
</evidence>
<dbReference type="Proteomes" id="UP000265520">
    <property type="component" value="Unassembled WGS sequence"/>
</dbReference>
<dbReference type="PANTHER" id="PTHR31983">
    <property type="entry name" value="ENDO-1,3(4)-BETA-GLUCANASE 1"/>
    <property type="match status" value="1"/>
</dbReference>
<dbReference type="GO" id="GO:0042973">
    <property type="term" value="F:glucan endo-1,3-beta-D-glucosidase activity"/>
    <property type="evidence" value="ECO:0007669"/>
    <property type="project" value="UniProtKB-EC"/>
</dbReference>
<protein>
    <recommendedName>
        <fullName evidence="3">glucan endo-1,3-beta-D-glucosidase</fullName>
        <ecNumber evidence="3">3.2.1.39</ecNumber>
    </recommendedName>
</protein>
<dbReference type="AlphaFoldDB" id="A0A392MZL9"/>
<dbReference type="EMBL" id="LXQA010023932">
    <property type="protein sequence ID" value="MCH92996.1"/>
    <property type="molecule type" value="Genomic_DNA"/>
</dbReference>
<dbReference type="Pfam" id="PF17652">
    <property type="entry name" value="Glyco_hydro81C"/>
    <property type="match status" value="1"/>
</dbReference>
<keyword evidence="5" id="KW-0119">Carbohydrate metabolism</keyword>
<evidence type="ECO:0000313" key="10">
    <source>
        <dbReference type="EMBL" id="MCH92996.1"/>
    </source>
</evidence>